<accession>A0A0L0MD23</accession>
<evidence type="ECO:0000256" key="1">
    <source>
        <dbReference type="ARBA" id="ARBA00005189"/>
    </source>
</evidence>
<dbReference type="Proteomes" id="UP000036959">
    <property type="component" value="Unassembled WGS sequence"/>
</dbReference>
<dbReference type="PATRIC" id="fig|242163.4.peg.6398"/>
<evidence type="ECO:0000256" key="3">
    <source>
        <dbReference type="ARBA" id="ARBA00023315"/>
    </source>
</evidence>
<keyword evidence="7" id="KW-1185">Reference proteome</keyword>
<proteinExistence type="predicted"/>
<protein>
    <submittedName>
        <fullName evidence="6">1-acyl-sn-glycerol-3-phosphate acyltransferase</fullName>
    </submittedName>
</protein>
<dbReference type="SUPFAM" id="SSF69593">
    <property type="entry name" value="Glycerol-3-phosphate (1)-acyltransferase"/>
    <property type="match status" value="1"/>
</dbReference>
<gene>
    <name evidence="6" type="ORF">BVER_02556c</name>
</gene>
<evidence type="ECO:0000256" key="2">
    <source>
        <dbReference type="ARBA" id="ARBA00022679"/>
    </source>
</evidence>
<evidence type="ECO:0000259" key="5">
    <source>
        <dbReference type="SMART" id="SM00563"/>
    </source>
</evidence>
<comment type="caution">
    <text evidence="6">The sequence shown here is derived from an EMBL/GenBank/DDBJ whole genome shotgun (WGS) entry which is preliminary data.</text>
</comment>
<feature type="transmembrane region" description="Helical" evidence="4">
    <location>
        <begin position="20"/>
        <end position="48"/>
    </location>
</feature>
<keyword evidence="2 6" id="KW-0808">Transferase</keyword>
<comment type="pathway">
    <text evidence="1">Lipid metabolism.</text>
</comment>
<dbReference type="PANTHER" id="PTHR10434">
    <property type="entry name" value="1-ACYL-SN-GLYCEROL-3-PHOSPHATE ACYLTRANSFERASE"/>
    <property type="match status" value="1"/>
</dbReference>
<name>A0A0L0MD23_9BURK</name>
<reference evidence="7" key="1">
    <citation type="submission" date="2015-06" db="EMBL/GenBank/DDBJ databases">
        <title>Comparative genomics of Burkholderia leaf nodule symbionts.</title>
        <authorList>
            <person name="Carlier A."/>
            <person name="Eberl L."/>
            <person name="Pinto-Carbo M."/>
        </authorList>
    </citation>
    <scope>NUCLEOTIDE SEQUENCE [LARGE SCALE GENOMIC DNA]</scope>
    <source>
        <strain evidence="7">UZHbot4</strain>
    </source>
</reference>
<keyword evidence="3 6" id="KW-0012">Acyltransferase</keyword>
<dbReference type="PANTHER" id="PTHR10434:SF66">
    <property type="entry name" value="PHOSPHOLIPID_GLYCEROL ACYLTRANSFERASE DOMAIN-CONTAINING PROTEIN"/>
    <property type="match status" value="1"/>
</dbReference>
<feature type="transmembrane region" description="Helical" evidence="4">
    <location>
        <begin position="60"/>
        <end position="80"/>
    </location>
</feature>
<evidence type="ECO:0000313" key="7">
    <source>
        <dbReference type="Proteomes" id="UP000036959"/>
    </source>
</evidence>
<dbReference type="GO" id="GO:0006654">
    <property type="term" value="P:phosphatidic acid biosynthetic process"/>
    <property type="evidence" value="ECO:0007669"/>
    <property type="project" value="TreeGrafter"/>
</dbReference>
<dbReference type="Pfam" id="PF01553">
    <property type="entry name" value="Acyltransferase"/>
    <property type="match status" value="1"/>
</dbReference>
<dbReference type="EMBL" id="LFJJ01000073">
    <property type="protein sequence ID" value="KND60243.1"/>
    <property type="molecule type" value="Genomic_DNA"/>
</dbReference>
<dbReference type="CDD" id="cd07989">
    <property type="entry name" value="LPLAT_AGPAT-like"/>
    <property type="match status" value="1"/>
</dbReference>
<keyword evidence="4" id="KW-0472">Membrane</keyword>
<evidence type="ECO:0000313" key="6">
    <source>
        <dbReference type="EMBL" id="KND60243.1"/>
    </source>
</evidence>
<dbReference type="AlphaFoldDB" id="A0A0L0MD23"/>
<dbReference type="InterPro" id="IPR002123">
    <property type="entry name" value="Plipid/glycerol_acylTrfase"/>
</dbReference>
<sequence length="278" mass="30921">MLNELCPSWVARFSFVWRWIATGFTFFCFGVSGMTFSLLLVLLMLVWPHSASSRRIVTSVVHRYFHCLVTILRVIGVMRLEVKGKIGRIERGTLVVANHPTYLDIMVLLALIPSACCVVKRAHWRNPCFWGIVRAAGYVSNAGGTSMVEECMQRLAAGYSVIVFPEGTRSPSRGALHPFGRGFAHVALAAQAERGFRELPVAPVALDCDPPVFTKERRWYHVPPRPFRFEVTVLDTVDAASPVTSELPAAVAARRLTASVEAQIFQHLFKHGSAQARN</sequence>
<dbReference type="SMART" id="SM00563">
    <property type="entry name" value="PlsC"/>
    <property type="match status" value="1"/>
</dbReference>
<organism evidence="6 7">
    <name type="scientific">Candidatus Burkholderia verschuerenii</name>
    <dbReference type="NCBI Taxonomy" id="242163"/>
    <lineage>
        <taxon>Bacteria</taxon>
        <taxon>Pseudomonadati</taxon>
        <taxon>Pseudomonadota</taxon>
        <taxon>Betaproteobacteria</taxon>
        <taxon>Burkholderiales</taxon>
        <taxon>Burkholderiaceae</taxon>
        <taxon>Burkholderia</taxon>
    </lineage>
</organism>
<keyword evidence="4" id="KW-0812">Transmembrane</keyword>
<feature type="domain" description="Phospholipid/glycerol acyltransferase" evidence="5">
    <location>
        <begin position="93"/>
        <end position="209"/>
    </location>
</feature>
<evidence type="ECO:0000256" key="4">
    <source>
        <dbReference type="SAM" id="Phobius"/>
    </source>
</evidence>
<keyword evidence="4" id="KW-1133">Transmembrane helix</keyword>
<dbReference type="GO" id="GO:0003841">
    <property type="term" value="F:1-acylglycerol-3-phosphate O-acyltransferase activity"/>
    <property type="evidence" value="ECO:0007669"/>
    <property type="project" value="TreeGrafter"/>
</dbReference>